<dbReference type="Proteomes" id="UP001211872">
    <property type="component" value="Plasmid unnamed2"/>
</dbReference>
<name>A0ABY7PV32_9BACT</name>
<keyword evidence="1" id="KW-0614">Plasmid</keyword>
<protein>
    <submittedName>
        <fullName evidence="1">Uncharacterized protein</fullName>
    </submittedName>
</protein>
<dbReference type="RefSeq" id="WP_270129370.1">
    <property type="nucleotide sequence ID" value="NZ_CP115397.1"/>
</dbReference>
<organism evidence="1 2">
    <name type="scientific">Hymenobacter yonginensis</name>
    <dbReference type="NCBI Taxonomy" id="748197"/>
    <lineage>
        <taxon>Bacteria</taxon>
        <taxon>Pseudomonadati</taxon>
        <taxon>Bacteroidota</taxon>
        <taxon>Cytophagia</taxon>
        <taxon>Cytophagales</taxon>
        <taxon>Hymenobacteraceae</taxon>
        <taxon>Hymenobacter</taxon>
    </lineage>
</organism>
<sequence length="105" mass="12530">MREFTEPEALQLLAFMNKLVVGLDRLGSRYHLSPEDQAWTMAYVFSRGVFKEAAHVRSMIHSKYKQELEKGQDQDEIEQLLADLQYWKMPTPKQLELFKQKRRKE</sequence>
<evidence type="ECO:0000313" key="1">
    <source>
        <dbReference type="EMBL" id="WBO86714.1"/>
    </source>
</evidence>
<proteinExistence type="predicted"/>
<accession>A0ABY7PV32</accession>
<evidence type="ECO:0000313" key="2">
    <source>
        <dbReference type="Proteomes" id="UP001211872"/>
    </source>
</evidence>
<dbReference type="EMBL" id="CP115397">
    <property type="protein sequence ID" value="WBO86714.1"/>
    <property type="molecule type" value="Genomic_DNA"/>
</dbReference>
<reference evidence="1 2" key="1">
    <citation type="journal article" date="2011" name="Int. J. Syst. Evol. Microbiol.">
        <title>Hymenobacter yonginensis sp. nov., isolated from a mesotrophic artificial lake.</title>
        <authorList>
            <person name="Joung Y."/>
            <person name="Cho S.H."/>
            <person name="Kim H."/>
            <person name="Kim S.B."/>
            <person name="Joh K."/>
        </authorList>
    </citation>
    <scope>NUCLEOTIDE SEQUENCE [LARGE SCALE GENOMIC DNA]</scope>
    <source>
        <strain evidence="1 2">KCTC 22745</strain>
    </source>
</reference>
<geneLocation type="plasmid" evidence="1 2">
    <name>unnamed2</name>
</geneLocation>
<gene>
    <name evidence="1" type="ORF">O9Z63_20755</name>
</gene>
<keyword evidence="2" id="KW-1185">Reference proteome</keyword>